<evidence type="ECO:0000313" key="1">
    <source>
        <dbReference type="EMBL" id="CAK1542482.1"/>
    </source>
</evidence>
<gene>
    <name evidence="1" type="ORF">LNINA_LOCUS2376</name>
</gene>
<proteinExistence type="predicted"/>
<protein>
    <submittedName>
        <fullName evidence="1">Uncharacterized protein</fullName>
    </submittedName>
</protein>
<dbReference type="Proteomes" id="UP001497472">
    <property type="component" value="Unassembled WGS sequence"/>
</dbReference>
<name>A0AAV1IZ12_9NEOP</name>
<reference evidence="1 2" key="1">
    <citation type="submission" date="2023-11" db="EMBL/GenBank/DDBJ databases">
        <authorList>
            <person name="Okamura Y."/>
        </authorList>
    </citation>
    <scope>NUCLEOTIDE SEQUENCE [LARGE SCALE GENOMIC DNA]</scope>
</reference>
<dbReference type="AlphaFoldDB" id="A0AAV1IZ12"/>
<accession>A0AAV1IZ12</accession>
<comment type="caution">
    <text evidence="1">The sequence shown here is derived from an EMBL/GenBank/DDBJ whole genome shotgun (WGS) entry which is preliminary data.</text>
</comment>
<organism evidence="1 2">
    <name type="scientific">Leptosia nina</name>
    <dbReference type="NCBI Taxonomy" id="320188"/>
    <lineage>
        <taxon>Eukaryota</taxon>
        <taxon>Metazoa</taxon>
        <taxon>Ecdysozoa</taxon>
        <taxon>Arthropoda</taxon>
        <taxon>Hexapoda</taxon>
        <taxon>Insecta</taxon>
        <taxon>Pterygota</taxon>
        <taxon>Neoptera</taxon>
        <taxon>Endopterygota</taxon>
        <taxon>Lepidoptera</taxon>
        <taxon>Glossata</taxon>
        <taxon>Ditrysia</taxon>
        <taxon>Papilionoidea</taxon>
        <taxon>Pieridae</taxon>
        <taxon>Pierinae</taxon>
        <taxon>Leptosia</taxon>
    </lineage>
</organism>
<keyword evidence="2" id="KW-1185">Reference proteome</keyword>
<sequence>MRRTEDDDTSLEDNTIETDVKTAVTTTNTITALPTRNESKASLRAKMYACYMCGLFKRGIPINQECYQVFDSPDRRFRHKKKKFRVKCVHHWRDYYWSGRYVYAPFFRGGLLQALSRRRHDLQRTRLPRQSKMAQVWDIRYSTIQKAGQTVE</sequence>
<dbReference type="EMBL" id="CAVLEF010000003">
    <property type="protein sequence ID" value="CAK1542482.1"/>
    <property type="molecule type" value="Genomic_DNA"/>
</dbReference>
<evidence type="ECO:0000313" key="2">
    <source>
        <dbReference type="Proteomes" id="UP001497472"/>
    </source>
</evidence>